<dbReference type="SUPFAM" id="SSF159800">
    <property type="entry name" value="PrpR receptor domain-like"/>
    <property type="match status" value="1"/>
</dbReference>
<dbReference type="Pfam" id="PF00989">
    <property type="entry name" value="PAS"/>
    <property type="match status" value="1"/>
</dbReference>
<gene>
    <name evidence="6" type="ORF">SAMN04490355_102615</name>
</gene>
<dbReference type="OrthoDB" id="9771372at2"/>
<protein>
    <submittedName>
        <fullName evidence="6">PAS domain S-box-containing protein</fullName>
    </submittedName>
</protein>
<dbReference type="Gene3D" id="1.10.10.60">
    <property type="entry name" value="Homeodomain-like"/>
    <property type="match status" value="1"/>
</dbReference>
<dbReference type="InterPro" id="IPR010524">
    <property type="entry name" value="Sig_transdc_resp-reg_PrpR_N"/>
</dbReference>
<evidence type="ECO:0000256" key="3">
    <source>
        <dbReference type="ARBA" id="ARBA00023015"/>
    </source>
</evidence>
<dbReference type="RefSeq" id="WP_090938585.1">
    <property type="nucleotide sequence ID" value="NZ_FOTS01000026.1"/>
</dbReference>
<dbReference type="InterPro" id="IPR002197">
    <property type="entry name" value="HTH_Fis"/>
</dbReference>
<evidence type="ECO:0000313" key="7">
    <source>
        <dbReference type="Proteomes" id="UP000199520"/>
    </source>
</evidence>
<dbReference type="InterPro" id="IPR058031">
    <property type="entry name" value="AAA_lid_NorR"/>
</dbReference>
<dbReference type="NCBIfam" id="TIGR00229">
    <property type="entry name" value="sensory_box"/>
    <property type="match status" value="1"/>
</dbReference>
<dbReference type="Pfam" id="PF06506">
    <property type="entry name" value="PrpR_N"/>
    <property type="match status" value="1"/>
</dbReference>
<dbReference type="PANTHER" id="PTHR32071:SF57">
    <property type="entry name" value="C4-DICARBOXYLATE TRANSPORT TRANSCRIPTIONAL REGULATORY PROTEIN DCTD"/>
    <property type="match status" value="1"/>
</dbReference>
<dbReference type="Gene3D" id="3.30.450.20">
    <property type="entry name" value="PAS domain"/>
    <property type="match status" value="1"/>
</dbReference>
<dbReference type="SMART" id="SM00382">
    <property type="entry name" value="AAA"/>
    <property type="match status" value="1"/>
</dbReference>
<reference evidence="7" key="1">
    <citation type="submission" date="2016-10" db="EMBL/GenBank/DDBJ databases">
        <authorList>
            <person name="Varghese N."/>
            <person name="Submissions S."/>
        </authorList>
    </citation>
    <scope>NUCLEOTIDE SEQUENCE [LARGE SCALE GENOMIC DNA]</scope>
    <source>
        <strain evidence="7">DSM 13327</strain>
    </source>
</reference>
<dbReference type="InterPro" id="IPR000014">
    <property type="entry name" value="PAS"/>
</dbReference>
<accession>A0A1I4LP47</accession>
<evidence type="ECO:0000256" key="2">
    <source>
        <dbReference type="ARBA" id="ARBA00022840"/>
    </source>
</evidence>
<dbReference type="GO" id="GO:0005524">
    <property type="term" value="F:ATP binding"/>
    <property type="evidence" value="ECO:0007669"/>
    <property type="project" value="UniProtKB-KW"/>
</dbReference>
<dbReference type="InterPro" id="IPR013767">
    <property type="entry name" value="PAS_fold"/>
</dbReference>
<dbReference type="Gene3D" id="1.10.8.60">
    <property type="match status" value="1"/>
</dbReference>
<dbReference type="InterPro" id="IPR035965">
    <property type="entry name" value="PAS-like_dom_sf"/>
</dbReference>
<evidence type="ECO:0000256" key="4">
    <source>
        <dbReference type="ARBA" id="ARBA00023163"/>
    </source>
</evidence>
<dbReference type="InterPro" id="IPR002078">
    <property type="entry name" value="Sigma_54_int"/>
</dbReference>
<dbReference type="Gene3D" id="3.40.50.2300">
    <property type="match status" value="1"/>
</dbReference>
<dbReference type="PROSITE" id="PS50045">
    <property type="entry name" value="SIGMA54_INTERACT_4"/>
    <property type="match status" value="1"/>
</dbReference>
<feature type="domain" description="Sigma-54 factor interaction" evidence="5">
    <location>
        <begin position="320"/>
        <end position="550"/>
    </location>
</feature>
<keyword evidence="4" id="KW-0804">Transcription</keyword>
<dbReference type="Gene3D" id="3.40.50.10660">
    <property type="entry name" value="PrpR receptor domain-like"/>
    <property type="match status" value="1"/>
</dbReference>
<dbReference type="SUPFAM" id="SSF52540">
    <property type="entry name" value="P-loop containing nucleoside triphosphate hydrolases"/>
    <property type="match status" value="1"/>
</dbReference>
<dbReference type="AlphaFoldDB" id="A0A1I4LP47"/>
<keyword evidence="2" id="KW-0067">ATP-binding</keyword>
<keyword evidence="1" id="KW-0547">Nucleotide-binding</keyword>
<dbReference type="Pfam" id="PF00158">
    <property type="entry name" value="Sigma54_activat"/>
    <property type="match status" value="1"/>
</dbReference>
<dbReference type="GO" id="GO:0000156">
    <property type="term" value="F:phosphorelay response regulator activity"/>
    <property type="evidence" value="ECO:0007669"/>
    <property type="project" value="InterPro"/>
</dbReference>
<keyword evidence="7" id="KW-1185">Reference proteome</keyword>
<dbReference type="InterPro" id="IPR003593">
    <property type="entry name" value="AAA+_ATPase"/>
</dbReference>
<dbReference type="PROSITE" id="PS00675">
    <property type="entry name" value="SIGMA54_INTERACT_1"/>
    <property type="match status" value="1"/>
</dbReference>
<dbReference type="GO" id="GO:0006355">
    <property type="term" value="P:regulation of DNA-templated transcription"/>
    <property type="evidence" value="ECO:0007669"/>
    <property type="project" value="InterPro"/>
</dbReference>
<dbReference type="InterPro" id="IPR027417">
    <property type="entry name" value="P-loop_NTPase"/>
</dbReference>
<dbReference type="FunFam" id="3.40.50.300:FF:000006">
    <property type="entry name" value="DNA-binding transcriptional regulator NtrC"/>
    <property type="match status" value="1"/>
</dbReference>
<name>A0A1I4LP47_9FIRM</name>
<dbReference type="Pfam" id="PF25601">
    <property type="entry name" value="AAA_lid_14"/>
    <property type="match status" value="1"/>
</dbReference>
<dbReference type="Gene3D" id="3.40.50.300">
    <property type="entry name" value="P-loop containing nucleotide triphosphate hydrolases"/>
    <property type="match status" value="1"/>
</dbReference>
<dbReference type="InterPro" id="IPR025662">
    <property type="entry name" value="Sigma_54_int_dom_ATP-bd_1"/>
</dbReference>
<dbReference type="PRINTS" id="PR01590">
    <property type="entry name" value="HTHFIS"/>
</dbReference>
<dbReference type="GO" id="GO:0043565">
    <property type="term" value="F:sequence-specific DNA binding"/>
    <property type="evidence" value="ECO:0007669"/>
    <property type="project" value="InterPro"/>
</dbReference>
<dbReference type="CDD" id="cd00009">
    <property type="entry name" value="AAA"/>
    <property type="match status" value="1"/>
</dbReference>
<organism evidence="6 7">
    <name type="scientific">Pelosinus propionicus DSM 13327</name>
    <dbReference type="NCBI Taxonomy" id="1123291"/>
    <lineage>
        <taxon>Bacteria</taxon>
        <taxon>Bacillati</taxon>
        <taxon>Bacillota</taxon>
        <taxon>Negativicutes</taxon>
        <taxon>Selenomonadales</taxon>
        <taxon>Sporomusaceae</taxon>
        <taxon>Pelosinus</taxon>
    </lineage>
</organism>
<sequence length="627" mass="69997">MKILIVVPYVSVAEFIKMIIQEQDDKEWEYEILVNIGVRLIVSQNIKSDVVIARGVTASALKKKLPNTPVVDLLVSGYDILRSIKECLVRFQDRKIGIVGSYDMICGAKSIENIMDIELVTVEVNNEDDAEVSIAKLKTDGIQTVIGGVMSSNIARRIGMDSLFIESGREAVYFALQEAKRVATVRRKEQERTEQFRAILDYSDEGIIAVDTLGKINLMNTAAITITSLHNKVIGRNVEDVLPELDLGKVLVSGKSEIGEVHTVANQQMVINTVPILVAGETVGVVATFKPVGAIQELEGKIREKIHNRGHVAKLKFEDILGSSKVIKDTISVAREFSLVNSNVLIVGETGTGKEVFAQSIHNGSNRCKGPFVAVNCAALPENLLESELFGYVEGAFTGASRGGKFGLFELAHRGTIFLDEVSEISPKMQGRLLRVLQEREIMRLGGDRVIPVDVRIIAATNKDLYDLVKQGLFREDLYYRLDILQLSIPALRQRGEDIILLMDHFYKRYCIKNKKGYKEINQEAKAKLLEYSWLGNVRELKNIAERLAVLSKNSCVDLKEVEAALPNRERASKYEIRSSGNLDQECLYRALEESEYHYGKAAAKLGISRTTLWKRLKQLDENKLKG</sequence>
<dbReference type="Pfam" id="PF02954">
    <property type="entry name" value="HTH_8"/>
    <property type="match status" value="1"/>
</dbReference>
<dbReference type="Proteomes" id="UP000199520">
    <property type="component" value="Unassembled WGS sequence"/>
</dbReference>
<dbReference type="InterPro" id="IPR009057">
    <property type="entry name" value="Homeodomain-like_sf"/>
</dbReference>
<evidence type="ECO:0000313" key="6">
    <source>
        <dbReference type="EMBL" id="SFL92878.1"/>
    </source>
</evidence>
<dbReference type="SUPFAM" id="SSF46689">
    <property type="entry name" value="Homeodomain-like"/>
    <property type="match status" value="1"/>
</dbReference>
<dbReference type="SUPFAM" id="SSF55785">
    <property type="entry name" value="PYP-like sensor domain (PAS domain)"/>
    <property type="match status" value="1"/>
</dbReference>
<dbReference type="PANTHER" id="PTHR32071">
    <property type="entry name" value="TRANSCRIPTIONAL REGULATORY PROTEIN"/>
    <property type="match status" value="1"/>
</dbReference>
<proteinExistence type="predicted"/>
<keyword evidence="3" id="KW-0805">Transcription regulation</keyword>
<evidence type="ECO:0000256" key="1">
    <source>
        <dbReference type="ARBA" id="ARBA00022741"/>
    </source>
</evidence>
<dbReference type="EMBL" id="FOTS01000026">
    <property type="protein sequence ID" value="SFL92878.1"/>
    <property type="molecule type" value="Genomic_DNA"/>
</dbReference>
<dbReference type="STRING" id="1123291.SAMN04490355_102615"/>
<dbReference type="SMART" id="SM00091">
    <property type="entry name" value="PAS"/>
    <property type="match status" value="1"/>
</dbReference>
<evidence type="ECO:0000259" key="5">
    <source>
        <dbReference type="PROSITE" id="PS50045"/>
    </source>
</evidence>